<gene>
    <name evidence="2" type="ORF">GLV81_09055</name>
</gene>
<dbReference type="Gene3D" id="3.40.50.150">
    <property type="entry name" value="Vaccinia Virus protein VP39"/>
    <property type="match status" value="1"/>
</dbReference>
<reference evidence="2 3" key="1">
    <citation type="submission" date="2019-11" db="EMBL/GenBank/DDBJ databases">
        <authorList>
            <person name="Im W.T."/>
        </authorList>
    </citation>
    <scope>NUCLEOTIDE SEQUENCE [LARGE SCALE GENOMIC DNA]</scope>
    <source>
        <strain evidence="2 3">SB-02</strain>
    </source>
</reference>
<name>A0A6I6G7P8_9BACT</name>
<dbReference type="KEGG" id="fls:GLV81_09055"/>
<sequence length="277" mass="31485">MLQQLIQWYIGRFPFPHRGLKYFIQLAKRQQWMDIDFVKPLGNGVQLHCKLAEHIERQILWYGGYELRETKWLIQELATAKCFYDIGANIGYYALQAAKLYPQLTVKAFEPSPVNLNRLQSNVQLNPPLPNLEIVPLAIGKEKQTLTLHQSGADNRGMATLANTLTNETFDVAVIGLGEWLSEMNAPIPDIIKMDIEGAEWLALQGMEQLIDAYHPTLLLELDDRHLQALGGSAKHISDWLEQKGYEAFQIAAWEELIPLDLSSQPIDMAIFKFAGE</sequence>
<organism evidence="2 3">
    <name type="scientific">Phnomibacter ginsenosidimutans</name>
    <dbReference type="NCBI Taxonomy" id="2676868"/>
    <lineage>
        <taxon>Bacteria</taxon>
        <taxon>Pseudomonadati</taxon>
        <taxon>Bacteroidota</taxon>
        <taxon>Chitinophagia</taxon>
        <taxon>Chitinophagales</taxon>
        <taxon>Chitinophagaceae</taxon>
        <taxon>Phnomibacter</taxon>
    </lineage>
</organism>
<protein>
    <submittedName>
        <fullName evidence="2">FkbM family methyltransferase</fullName>
    </submittedName>
</protein>
<dbReference type="PANTHER" id="PTHR34203">
    <property type="entry name" value="METHYLTRANSFERASE, FKBM FAMILY PROTEIN"/>
    <property type="match status" value="1"/>
</dbReference>
<keyword evidence="2" id="KW-0808">Transferase</keyword>
<evidence type="ECO:0000313" key="2">
    <source>
        <dbReference type="EMBL" id="QGW28224.1"/>
    </source>
</evidence>
<keyword evidence="3" id="KW-1185">Reference proteome</keyword>
<dbReference type="InterPro" id="IPR029063">
    <property type="entry name" value="SAM-dependent_MTases_sf"/>
</dbReference>
<dbReference type="SUPFAM" id="SSF53335">
    <property type="entry name" value="S-adenosyl-L-methionine-dependent methyltransferases"/>
    <property type="match status" value="1"/>
</dbReference>
<dbReference type="PANTHER" id="PTHR34203:SF15">
    <property type="entry name" value="SLL1173 PROTEIN"/>
    <property type="match status" value="1"/>
</dbReference>
<dbReference type="NCBIfam" id="TIGR01444">
    <property type="entry name" value="fkbM_fam"/>
    <property type="match status" value="1"/>
</dbReference>
<dbReference type="GO" id="GO:0008168">
    <property type="term" value="F:methyltransferase activity"/>
    <property type="evidence" value="ECO:0007669"/>
    <property type="project" value="UniProtKB-KW"/>
</dbReference>
<dbReference type="EMBL" id="CP046566">
    <property type="protein sequence ID" value="QGW28224.1"/>
    <property type="molecule type" value="Genomic_DNA"/>
</dbReference>
<dbReference type="AlphaFoldDB" id="A0A6I6G7P8"/>
<proteinExistence type="predicted"/>
<dbReference type="GO" id="GO:0032259">
    <property type="term" value="P:methylation"/>
    <property type="evidence" value="ECO:0007669"/>
    <property type="project" value="UniProtKB-KW"/>
</dbReference>
<dbReference type="RefSeq" id="WP_157478581.1">
    <property type="nucleotide sequence ID" value="NZ_CP046566.1"/>
</dbReference>
<evidence type="ECO:0000259" key="1">
    <source>
        <dbReference type="Pfam" id="PF05050"/>
    </source>
</evidence>
<keyword evidence="2" id="KW-0489">Methyltransferase</keyword>
<evidence type="ECO:0000313" key="3">
    <source>
        <dbReference type="Proteomes" id="UP000426027"/>
    </source>
</evidence>
<dbReference type="InterPro" id="IPR052514">
    <property type="entry name" value="SAM-dependent_MTase"/>
</dbReference>
<dbReference type="InterPro" id="IPR006342">
    <property type="entry name" value="FkbM_mtfrase"/>
</dbReference>
<feature type="domain" description="Methyltransferase FkbM" evidence="1">
    <location>
        <begin position="85"/>
        <end position="247"/>
    </location>
</feature>
<dbReference type="Proteomes" id="UP000426027">
    <property type="component" value="Chromosome"/>
</dbReference>
<accession>A0A6I6G7P8</accession>
<dbReference type="Pfam" id="PF05050">
    <property type="entry name" value="Methyltransf_21"/>
    <property type="match status" value="1"/>
</dbReference>